<organism evidence="2 3">
    <name type="scientific">Gemella haemolysans</name>
    <dbReference type="NCBI Taxonomy" id="1379"/>
    <lineage>
        <taxon>Bacteria</taxon>
        <taxon>Bacillati</taxon>
        <taxon>Bacillota</taxon>
        <taxon>Bacilli</taxon>
        <taxon>Bacillales</taxon>
        <taxon>Gemellaceae</taxon>
        <taxon>Gemella</taxon>
    </lineage>
</organism>
<feature type="transmembrane region" description="Helical" evidence="1">
    <location>
        <begin position="193"/>
        <end position="226"/>
    </location>
</feature>
<keyword evidence="1" id="KW-1133">Transmembrane helix</keyword>
<gene>
    <name evidence="2" type="ORF">HMPREF3186_00892</name>
</gene>
<dbReference type="EMBL" id="LSDC01000060">
    <property type="protein sequence ID" value="KXB60096.1"/>
    <property type="molecule type" value="Genomic_DNA"/>
</dbReference>
<proteinExistence type="predicted"/>
<feature type="transmembrane region" description="Helical" evidence="1">
    <location>
        <begin position="161"/>
        <end position="181"/>
    </location>
</feature>
<evidence type="ECO:0008006" key="4">
    <source>
        <dbReference type="Google" id="ProtNLM"/>
    </source>
</evidence>
<feature type="transmembrane region" description="Helical" evidence="1">
    <location>
        <begin position="84"/>
        <end position="102"/>
    </location>
</feature>
<feature type="transmembrane region" description="Helical" evidence="1">
    <location>
        <begin position="136"/>
        <end position="156"/>
    </location>
</feature>
<feature type="transmembrane region" description="Helical" evidence="1">
    <location>
        <begin position="238"/>
        <end position="254"/>
    </location>
</feature>
<dbReference type="AlphaFoldDB" id="A0A133ZXD3"/>
<reference evidence="3" key="1">
    <citation type="submission" date="2016-01" db="EMBL/GenBank/DDBJ databases">
        <authorList>
            <person name="Mitreva M."/>
            <person name="Pepin K.H."/>
            <person name="Mihindukulasuriya K.A."/>
            <person name="Fulton R."/>
            <person name="Fronick C."/>
            <person name="O'Laughlin M."/>
            <person name="Miner T."/>
            <person name="Herter B."/>
            <person name="Rosa B.A."/>
            <person name="Cordes M."/>
            <person name="Tomlinson C."/>
            <person name="Wollam A."/>
            <person name="Palsikar V.B."/>
            <person name="Mardis E.R."/>
            <person name="Wilson R.K."/>
        </authorList>
    </citation>
    <scope>NUCLEOTIDE SEQUENCE [LARGE SCALE GENOMIC DNA]</scope>
    <source>
        <strain evidence="3">DNF01167</strain>
    </source>
</reference>
<sequence length="522" mass="61501">MNKEILNKFSNFLVKVIAVIFIVLMGINSLLVLTKTAIFPKDYQETLYYENVSAILNIMFLIIFSIVILILARYLKKIISVQRLVLIVMIYAFIISILFAILRRDYVQFDPFNVIDQANNFIRENYSGLDKGNNYLYIYSHQITTVFLFQILLSLFGRATFILYIMQSFSISFIIFMLYKIANIMFDDEDTNYLVVILSGLCFPLIFYVAFVYGLLPGMFLTLLAYYYFIKYTKYKKWYMLVISAISINVAILFIGNNLIHMLAIFSAAVIYLIRVRDKKVIAFMVSCLFLMSASKSLIYNYYEVKSQKTIADGVPKITWIAMGMQEGDREAGWWNRFNYDIMPEEDYDTNRITEISKDSIKQRAEVFKKNPRYAVDFYQRKYENQFLEPTFQSLLVTAPQRNFDSETKLEKVKDFFIKQIYFDETHRVLTFIMKVFQVFVYVFSVVFAVNVYKKKKEILTIIPVAFIGGTLFHMIWEAKSRYVFPYFVFLIPLAAYGLIIVRNKITEYRKNKEEKNEKGNI</sequence>
<feature type="transmembrane region" description="Helical" evidence="1">
    <location>
        <begin position="260"/>
        <end position="276"/>
    </location>
</feature>
<feature type="transmembrane region" description="Helical" evidence="1">
    <location>
        <begin position="283"/>
        <end position="303"/>
    </location>
</feature>
<feature type="transmembrane region" description="Helical" evidence="1">
    <location>
        <begin position="12"/>
        <end position="34"/>
    </location>
</feature>
<evidence type="ECO:0000313" key="3">
    <source>
        <dbReference type="Proteomes" id="UP000070355"/>
    </source>
</evidence>
<dbReference type="Proteomes" id="UP000070355">
    <property type="component" value="Unassembled WGS sequence"/>
</dbReference>
<evidence type="ECO:0000313" key="2">
    <source>
        <dbReference type="EMBL" id="KXB60096.1"/>
    </source>
</evidence>
<feature type="transmembrane region" description="Helical" evidence="1">
    <location>
        <begin position="432"/>
        <end position="452"/>
    </location>
</feature>
<feature type="transmembrane region" description="Helical" evidence="1">
    <location>
        <begin position="54"/>
        <end position="72"/>
    </location>
</feature>
<evidence type="ECO:0000256" key="1">
    <source>
        <dbReference type="SAM" id="Phobius"/>
    </source>
</evidence>
<dbReference type="OrthoDB" id="1998185at2"/>
<accession>A0A133ZXD3</accession>
<feature type="transmembrane region" description="Helical" evidence="1">
    <location>
        <begin position="483"/>
        <end position="502"/>
    </location>
</feature>
<dbReference type="STRING" id="1379.HMPREF3186_00892"/>
<name>A0A133ZXD3_9BACL</name>
<comment type="caution">
    <text evidence="2">The sequence shown here is derived from an EMBL/GenBank/DDBJ whole genome shotgun (WGS) entry which is preliminary data.</text>
</comment>
<dbReference type="RefSeq" id="WP_060914095.1">
    <property type="nucleotide sequence ID" value="NZ_JAGZGJ010000061.1"/>
</dbReference>
<dbReference type="PATRIC" id="fig|1379.3.peg.874"/>
<feature type="transmembrane region" description="Helical" evidence="1">
    <location>
        <begin position="459"/>
        <end position="477"/>
    </location>
</feature>
<keyword evidence="1" id="KW-0472">Membrane</keyword>
<keyword evidence="1" id="KW-0812">Transmembrane</keyword>
<protein>
    <recommendedName>
        <fullName evidence="4">Glycosyltransferase RgtA/B/C/D-like domain-containing protein</fullName>
    </recommendedName>
</protein>